<protein>
    <submittedName>
        <fullName evidence="2">Uncharacterized protein</fullName>
    </submittedName>
</protein>
<organism evidence="2 3">
    <name type="scientific">Ophiocordyceps camponoti-rufipedis</name>
    <dbReference type="NCBI Taxonomy" id="2004952"/>
    <lineage>
        <taxon>Eukaryota</taxon>
        <taxon>Fungi</taxon>
        <taxon>Dikarya</taxon>
        <taxon>Ascomycota</taxon>
        <taxon>Pezizomycotina</taxon>
        <taxon>Sordariomycetes</taxon>
        <taxon>Hypocreomycetidae</taxon>
        <taxon>Hypocreales</taxon>
        <taxon>Ophiocordycipitaceae</taxon>
        <taxon>Ophiocordyceps</taxon>
    </lineage>
</organism>
<sequence length="166" mass="18506">MAKKRGNKADRRASLTPKKDNTEQTPTASSSSLSSSSSSSSSPELDTYLFRLCQGSLLQEYQDETRHDLMEVVERIETEATTMPTDEQRGRLVEAVVALADAHARRGASAEDLTRLMAAVRKKMQEAIDGKGLRGTPFGKLIVWYERELEKVRRKNGEGKRCAEES</sequence>
<name>A0A2C5Z1A4_9HYPO</name>
<comment type="caution">
    <text evidence="2">The sequence shown here is derived from an EMBL/GenBank/DDBJ whole genome shotgun (WGS) entry which is preliminary data.</text>
</comment>
<dbReference type="EMBL" id="NJES01000207">
    <property type="protein sequence ID" value="PHH75595.1"/>
    <property type="molecule type" value="Genomic_DNA"/>
</dbReference>
<keyword evidence="3" id="KW-1185">Reference proteome</keyword>
<accession>A0A2C5Z1A4</accession>
<proteinExistence type="predicted"/>
<feature type="compositionally biased region" description="Basic and acidic residues" evidence="1">
    <location>
        <begin position="7"/>
        <end position="22"/>
    </location>
</feature>
<dbReference type="Proteomes" id="UP000226431">
    <property type="component" value="Unassembled WGS sequence"/>
</dbReference>
<dbReference type="AlphaFoldDB" id="A0A2C5Z1A4"/>
<gene>
    <name evidence="2" type="ORF">CDD80_2237</name>
</gene>
<evidence type="ECO:0000313" key="3">
    <source>
        <dbReference type="Proteomes" id="UP000226431"/>
    </source>
</evidence>
<dbReference type="OrthoDB" id="4927304at2759"/>
<feature type="region of interest" description="Disordered" evidence="1">
    <location>
        <begin position="1"/>
        <end position="44"/>
    </location>
</feature>
<evidence type="ECO:0000256" key="1">
    <source>
        <dbReference type="SAM" id="MobiDB-lite"/>
    </source>
</evidence>
<feature type="compositionally biased region" description="Low complexity" evidence="1">
    <location>
        <begin position="29"/>
        <end position="42"/>
    </location>
</feature>
<evidence type="ECO:0000313" key="2">
    <source>
        <dbReference type="EMBL" id="PHH75595.1"/>
    </source>
</evidence>
<reference evidence="2 3" key="1">
    <citation type="submission" date="2017-06" db="EMBL/GenBank/DDBJ databases">
        <title>Ant-infecting Ophiocordyceps genomes reveal a high diversity of potential behavioral manipulation genes and a possible major role for enterotoxins.</title>
        <authorList>
            <person name="De Bekker C."/>
            <person name="Evans H.C."/>
            <person name="Brachmann A."/>
            <person name="Hughes D.P."/>
        </authorList>
    </citation>
    <scope>NUCLEOTIDE SEQUENCE [LARGE SCALE GENOMIC DNA]</scope>
    <source>
        <strain evidence="2 3">Map16</strain>
    </source>
</reference>